<dbReference type="AlphaFoldDB" id="A0A4D9E950"/>
<sequence>MRTRTKSTFSQTWFVFPISCSYTAFGTHSAAPAADTHCLQEVGLLTKARVCQPGPFRMPYKTCKETTTKPVMHPCTLEVSLQIPVEVEVLLQWQEKFSKHQTAHPSTGSNHLCCPKACKTDA</sequence>
<organism evidence="1 2">
    <name type="scientific">Platysternon megacephalum</name>
    <name type="common">big-headed turtle</name>
    <dbReference type="NCBI Taxonomy" id="55544"/>
    <lineage>
        <taxon>Eukaryota</taxon>
        <taxon>Metazoa</taxon>
        <taxon>Chordata</taxon>
        <taxon>Craniata</taxon>
        <taxon>Vertebrata</taxon>
        <taxon>Euteleostomi</taxon>
        <taxon>Archelosauria</taxon>
        <taxon>Testudinata</taxon>
        <taxon>Testudines</taxon>
        <taxon>Cryptodira</taxon>
        <taxon>Durocryptodira</taxon>
        <taxon>Testudinoidea</taxon>
        <taxon>Platysternidae</taxon>
        <taxon>Platysternon</taxon>
    </lineage>
</organism>
<name>A0A4D9E950_9SAUR</name>
<dbReference type="Proteomes" id="UP000297703">
    <property type="component" value="Unassembled WGS sequence"/>
</dbReference>
<reference evidence="1 2" key="2">
    <citation type="submission" date="2019-04" db="EMBL/GenBank/DDBJ databases">
        <title>The genome sequence of big-headed turtle.</title>
        <authorList>
            <person name="Gong S."/>
        </authorList>
    </citation>
    <scope>NUCLEOTIDE SEQUENCE [LARGE SCALE GENOMIC DNA]</scope>
    <source>
        <strain evidence="1">DO16091913</strain>
        <tissue evidence="1">Muscle</tissue>
    </source>
</reference>
<dbReference type="EMBL" id="QXTE01000152">
    <property type="protein sequence ID" value="TFK03753.1"/>
    <property type="molecule type" value="Genomic_DNA"/>
</dbReference>
<evidence type="ECO:0000313" key="1">
    <source>
        <dbReference type="EMBL" id="TFK03753.1"/>
    </source>
</evidence>
<proteinExistence type="predicted"/>
<gene>
    <name evidence="1" type="ORF">DR999_PMT13780</name>
</gene>
<reference evidence="1 2" key="1">
    <citation type="submission" date="2019-04" db="EMBL/GenBank/DDBJ databases">
        <title>Draft genome of the big-headed turtle Platysternon megacephalum.</title>
        <authorList>
            <person name="Gong S."/>
        </authorList>
    </citation>
    <scope>NUCLEOTIDE SEQUENCE [LARGE SCALE GENOMIC DNA]</scope>
    <source>
        <strain evidence="1">DO16091913</strain>
        <tissue evidence="1">Muscle</tissue>
    </source>
</reference>
<evidence type="ECO:0000313" key="2">
    <source>
        <dbReference type="Proteomes" id="UP000297703"/>
    </source>
</evidence>
<protein>
    <submittedName>
        <fullName evidence="1">Vacuolar protein sorting-associated protein 26B</fullName>
    </submittedName>
</protein>
<comment type="caution">
    <text evidence="1">The sequence shown here is derived from an EMBL/GenBank/DDBJ whole genome shotgun (WGS) entry which is preliminary data.</text>
</comment>
<accession>A0A4D9E950</accession>
<keyword evidence="2" id="KW-1185">Reference proteome</keyword>